<feature type="compositionally biased region" description="Basic and acidic residues" evidence="1">
    <location>
        <begin position="232"/>
        <end position="247"/>
    </location>
</feature>
<comment type="caution">
    <text evidence="2">The sequence shown here is derived from an EMBL/GenBank/DDBJ whole genome shotgun (WGS) entry which is preliminary data.</text>
</comment>
<evidence type="ECO:0000313" key="2">
    <source>
        <dbReference type="EMBL" id="GFA27126.1"/>
    </source>
</evidence>
<organism evidence="2">
    <name type="scientific">Tanacetum cinerariifolium</name>
    <name type="common">Dalmatian daisy</name>
    <name type="synonym">Chrysanthemum cinerariifolium</name>
    <dbReference type="NCBI Taxonomy" id="118510"/>
    <lineage>
        <taxon>Eukaryota</taxon>
        <taxon>Viridiplantae</taxon>
        <taxon>Streptophyta</taxon>
        <taxon>Embryophyta</taxon>
        <taxon>Tracheophyta</taxon>
        <taxon>Spermatophyta</taxon>
        <taxon>Magnoliopsida</taxon>
        <taxon>eudicotyledons</taxon>
        <taxon>Gunneridae</taxon>
        <taxon>Pentapetalae</taxon>
        <taxon>asterids</taxon>
        <taxon>campanulids</taxon>
        <taxon>Asterales</taxon>
        <taxon>Asteraceae</taxon>
        <taxon>Asteroideae</taxon>
        <taxon>Anthemideae</taxon>
        <taxon>Anthemidinae</taxon>
        <taxon>Tanacetum</taxon>
    </lineage>
</organism>
<feature type="compositionally biased region" description="Basic and acidic residues" evidence="1">
    <location>
        <begin position="1"/>
        <end position="12"/>
    </location>
</feature>
<feature type="region of interest" description="Disordered" evidence="1">
    <location>
        <begin position="160"/>
        <end position="247"/>
    </location>
</feature>
<feature type="compositionally biased region" description="Basic and acidic residues" evidence="1">
    <location>
        <begin position="199"/>
        <end position="224"/>
    </location>
</feature>
<dbReference type="EMBL" id="BKCJ010395962">
    <property type="protein sequence ID" value="GFA27126.1"/>
    <property type="molecule type" value="Genomic_DNA"/>
</dbReference>
<gene>
    <name evidence="2" type="ORF">Tci_599098</name>
</gene>
<reference evidence="2" key="1">
    <citation type="journal article" date="2019" name="Sci. Rep.">
        <title>Draft genome of Tanacetum cinerariifolium, the natural source of mosquito coil.</title>
        <authorList>
            <person name="Yamashiro T."/>
            <person name="Shiraishi A."/>
            <person name="Satake H."/>
            <person name="Nakayama K."/>
        </authorList>
    </citation>
    <scope>NUCLEOTIDE SEQUENCE</scope>
</reference>
<proteinExistence type="predicted"/>
<accession>A0A699JEY3</accession>
<name>A0A699JEY3_TANCI</name>
<sequence length="247" mass="29258">MNKAEEEEKFSNSEDEEELKKVKKVKMEKGGHKKPSKPVKYPTCNTRSLPKPLFDAMSGNIEHHEDFDLDEDKNGIDLYKGLNVYSEPLSERKLVTKEEFYEKIIEKFTKTSQERSELIETLREGMTKFGEDQGIYDFYDQYKNLFKDIEFNLYQSSMDEYSESDNDADNNNKKNADDEEKEKRNDINDREVTFLMEVDETKNEKEKQTKDMKDQRVEKEKEKEAENEEKQDDIRKGTEEVGCETKK</sequence>
<evidence type="ECO:0000256" key="1">
    <source>
        <dbReference type="SAM" id="MobiDB-lite"/>
    </source>
</evidence>
<dbReference type="AlphaFoldDB" id="A0A699JEY3"/>
<feature type="region of interest" description="Disordered" evidence="1">
    <location>
        <begin position="1"/>
        <end position="44"/>
    </location>
</feature>
<protein>
    <submittedName>
        <fullName evidence="2">Uncharacterized protein</fullName>
    </submittedName>
</protein>
<feature type="compositionally biased region" description="Basic and acidic residues" evidence="1">
    <location>
        <begin position="170"/>
        <end position="192"/>
    </location>
</feature>